<feature type="compositionally biased region" description="Basic and acidic residues" evidence="1">
    <location>
        <begin position="17"/>
        <end position="32"/>
    </location>
</feature>
<gene>
    <name evidence="3" type="primary">ranbp1</name>
    <name evidence="3" type="ORF">PPL_02232</name>
</gene>
<feature type="domain" description="RanBD1" evidence="2">
    <location>
        <begin position="68"/>
        <end position="208"/>
    </location>
</feature>
<dbReference type="InterPro" id="IPR000156">
    <property type="entry name" value="Ran_bind_dom"/>
</dbReference>
<dbReference type="GeneID" id="31357757"/>
<name>D3B1Q8_HETP5</name>
<dbReference type="InterPro" id="IPR011993">
    <property type="entry name" value="PH-like_dom_sf"/>
</dbReference>
<feature type="region of interest" description="Disordered" evidence="1">
    <location>
        <begin position="1"/>
        <end position="85"/>
    </location>
</feature>
<evidence type="ECO:0000259" key="2">
    <source>
        <dbReference type="PROSITE" id="PS50196"/>
    </source>
</evidence>
<protein>
    <submittedName>
        <fullName evidence="3">Ran binding protein 1 domain-containing protein</fullName>
    </submittedName>
</protein>
<dbReference type="SMART" id="SM00160">
    <property type="entry name" value="RanBD"/>
    <property type="match status" value="1"/>
</dbReference>
<proteinExistence type="predicted"/>
<dbReference type="PANTHER" id="PTHR23138">
    <property type="entry name" value="RAN BINDING PROTEIN"/>
    <property type="match status" value="1"/>
</dbReference>
<dbReference type="InterPro" id="IPR045255">
    <property type="entry name" value="RanBP1-like"/>
</dbReference>
<dbReference type="InParanoid" id="D3B1Q8"/>
<dbReference type="FunCoup" id="D3B1Q8">
    <property type="interactions" value="749"/>
</dbReference>
<keyword evidence="4" id="KW-1185">Reference proteome</keyword>
<feature type="compositionally biased region" description="Low complexity" evidence="1">
    <location>
        <begin position="41"/>
        <end position="52"/>
    </location>
</feature>
<accession>D3B1Q8</accession>
<evidence type="ECO:0000256" key="1">
    <source>
        <dbReference type="SAM" id="MobiDB-lite"/>
    </source>
</evidence>
<dbReference type="Pfam" id="PF00638">
    <property type="entry name" value="Ran_BP1"/>
    <property type="match status" value="1"/>
</dbReference>
<sequence>MSENETTPTTTTTETTPEVKTETTPVEEKKETTSIFGSAFTGSASNTTTESSSEPKEENAPDHEPNVEFTPKLNLTKQETKTNEEDEEVLFEMRAKLFRFVTDPQPQWNERGVGVVKLLKHKETKKIRVSMRREKVLKVCLNHYVSPYLKLEANMGSDKSWVWKCPKDYSDEEHPDGVEETFAIRFGSAENANAFKDQFEAAQKEMKELYNIKD</sequence>
<dbReference type="SUPFAM" id="SSF50729">
    <property type="entry name" value="PH domain-like"/>
    <property type="match status" value="1"/>
</dbReference>
<organism evidence="3 4">
    <name type="scientific">Heterostelium pallidum (strain ATCC 26659 / Pp 5 / PN500)</name>
    <name type="common">Cellular slime mold</name>
    <name type="synonym">Polysphondylium pallidum</name>
    <dbReference type="NCBI Taxonomy" id="670386"/>
    <lineage>
        <taxon>Eukaryota</taxon>
        <taxon>Amoebozoa</taxon>
        <taxon>Evosea</taxon>
        <taxon>Eumycetozoa</taxon>
        <taxon>Dictyostelia</taxon>
        <taxon>Acytosteliales</taxon>
        <taxon>Acytosteliaceae</taxon>
        <taxon>Heterostelium</taxon>
    </lineage>
</organism>
<dbReference type="GO" id="GO:0005737">
    <property type="term" value="C:cytoplasm"/>
    <property type="evidence" value="ECO:0007669"/>
    <property type="project" value="TreeGrafter"/>
</dbReference>
<dbReference type="FunFam" id="2.30.29.30:FF:000312">
    <property type="entry name" value="Ran binding protein 1"/>
    <property type="match status" value="1"/>
</dbReference>
<dbReference type="CDD" id="cd13179">
    <property type="entry name" value="RanBD_RanBP1"/>
    <property type="match status" value="1"/>
</dbReference>
<reference evidence="3 4" key="1">
    <citation type="journal article" date="2011" name="Genome Res.">
        <title>Phylogeny-wide analysis of social amoeba genomes highlights ancient origins for complex intercellular communication.</title>
        <authorList>
            <person name="Heidel A.J."/>
            <person name="Lawal H.M."/>
            <person name="Felder M."/>
            <person name="Schilde C."/>
            <person name="Helps N.R."/>
            <person name="Tunggal B."/>
            <person name="Rivero F."/>
            <person name="John U."/>
            <person name="Schleicher M."/>
            <person name="Eichinger L."/>
            <person name="Platzer M."/>
            <person name="Noegel A.A."/>
            <person name="Schaap P."/>
            <person name="Gloeckner G."/>
        </authorList>
    </citation>
    <scope>NUCLEOTIDE SEQUENCE [LARGE SCALE GENOMIC DNA]</scope>
    <source>
        <strain evidence="4">ATCC 26659 / Pp 5 / PN500</strain>
    </source>
</reference>
<dbReference type="EMBL" id="ADBJ01000008">
    <property type="protein sequence ID" value="EFA85232.1"/>
    <property type="molecule type" value="Genomic_DNA"/>
</dbReference>
<dbReference type="GO" id="GO:0005643">
    <property type="term" value="C:nuclear pore"/>
    <property type="evidence" value="ECO:0007669"/>
    <property type="project" value="TreeGrafter"/>
</dbReference>
<dbReference type="GO" id="GO:0006913">
    <property type="term" value="P:nucleocytoplasmic transport"/>
    <property type="evidence" value="ECO:0007669"/>
    <property type="project" value="InterPro"/>
</dbReference>
<dbReference type="OMA" id="NFKDSFM"/>
<dbReference type="Gene3D" id="2.30.29.30">
    <property type="entry name" value="Pleckstrin-homology domain (PH domain)/Phosphotyrosine-binding domain (PTB)"/>
    <property type="match status" value="1"/>
</dbReference>
<feature type="compositionally biased region" description="Basic and acidic residues" evidence="1">
    <location>
        <begin position="53"/>
        <end position="66"/>
    </location>
</feature>
<evidence type="ECO:0000313" key="3">
    <source>
        <dbReference type="EMBL" id="EFA85232.1"/>
    </source>
</evidence>
<dbReference type="GO" id="GO:0005096">
    <property type="term" value="F:GTPase activator activity"/>
    <property type="evidence" value="ECO:0007669"/>
    <property type="project" value="TreeGrafter"/>
</dbReference>
<feature type="compositionally biased region" description="Low complexity" evidence="1">
    <location>
        <begin position="1"/>
        <end position="16"/>
    </location>
</feature>
<dbReference type="InterPro" id="IPR045256">
    <property type="entry name" value="RanBP1_RanBD"/>
</dbReference>
<dbReference type="PANTHER" id="PTHR23138:SF87">
    <property type="entry name" value="E3 SUMO-PROTEIN LIGASE RANBP2"/>
    <property type="match status" value="1"/>
</dbReference>
<dbReference type="AlphaFoldDB" id="D3B1Q8"/>
<dbReference type="PROSITE" id="PS50196">
    <property type="entry name" value="RANBD1"/>
    <property type="match status" value="1"/>
</dbReference>
<comment type="caution">
    <text evidence="3">The sequence shown here is derived from an EMBL/GenBank/DDBJ whole genome shotgun (WGS) entry which is preliminary data.</text>
</comment>
<dbReference type="RefSeq" id="XP_020437341.1">
    <property type="nucleotide sequence ID" value="XM_020573224.1"/>
</dbReference>
<dbReference type="Proteomes" id="UP000001396">
    <property type="component" value="Unassembled WGS sequence"/>
</dbReference>
<dbReference type="STRING" id="670386.D3B1Q8"/>
<evidence type="ECO:0000313" key="4">
    <source>
        <dbReference type="Proteomes" id="UP000001396"/>
    </source>
</evidence>